<keyword evidence="2" id="KW-1185">Reference proteome</keyword>
<evidence type="ECO:0000313" key="2">
    <source>
        <dbReference type="Proteomes" id="UP000250266"/>
    </source>
</evidence>
<name>A0A8E2E8C9_9PEZI</name>
<proteinExistence type="predicted"/>
<dbReference type="InterPro" id="IPR036770">
    <property type="entry name" value="Ankyrin_rpt-contain_sf"/>
</dbReference>
<dbReference type="AlphaFoldDB" id="A0A8E2E8C9"/>
<accession>A0A8E2E8C9</accession>
<evidence type="ECO:0000313" key="1">
    <source>
        <dbReference type="EMBL" id="OCK79031.1"/>
    </source>
</evidence>
<sequence length="125" mass="13598">MASRLVINATFDLVDALLECVFLDIARSIHVDNSIDFPASVQENAASTDFHCKRLLALTATATDFNNNTLTMKLPLDTGADVNDQRGLYGSALQAAAYHNFHHVKMLIEHGAGVNQKVAGSKVHY</sequence>
<dbReference type="Gene3D" id="1.25.40.20">
    <property type="entry name" value="Ankyrin repeat-containing domain"/>
    <property type="match status" value="1"/>
</dbReference>
<organism evidence="1 2">
    <name type="scientific">Lepidopterella palustris CBS 459.81</name>
    <dbReference type="NCBI Taxonomy" id="1314670"/>
    <lineage>
        <taxon>Eukaryota</taxon>
        <taxon>Fungi</taxon>
        <taxon>Dikarya</taxon>
        <taxon>Ascomycota</taxon>
        <taxon>Pezizomycotina</taxon>
        <taxon>Dothideomycetes</taxon>
        <taxon>Pleosporomycetidae</taxon>
        <taxon>Mytilinidiales</taxon>
        <taxon>Argynnaceae</taxon>
        <taxon>Lepidopterella</taxon>
    </lineage>
</organism>
<dbReference type="Proteomes" id="UP000250266">
    <property type="component" value="Unassembled WGS sequence"/>
</dbReference>
<protein>
    <recommendedName>
        <fullName evidence="3">Ankyrin</fullName>
    </recommendedName>
</protein>
<gene>
    <name evidence="1" type="ORF">K432DRAFT_394275</name>
</gene>
<dbReference type="SUPFAM" id="SSF48403">
    <property type="entry name" value="Ankyrin repeat"/>
    <property type="match status" value="1"/>
</dbReference>
<evidence type="ECO:0008006" key="3">
    <source>
        <dbReference type="Google" id="ProtNLM"/>
    </source>
</evidence>
<dbReference type="EMBL" id="KV745027">
    <property type="protein sequence ID" value="OCK79031.1"/>
    <property type="molecule type" value="Genomic_DNA"/>
</dbReference>
<reference evidence="1 2" key="1">
    <citation type="journal article" date="2016" name="Nat. Commun.">
        <title>Ectomycorrhizal ecology is imprinted in the genome of the dominant symbiotic fungus Cenococcum geophilum.</title>
        <authorList>
            <consortium name="DOE Joint Genome Institute"/>
            <person name="Peter M."/>
            <person name="Kohler A."/>
            <person name="Ohm R.A."/>
            <person name="Kuo A."/>
            <person name="Krutzmann J."/>
            <person name="Morin E."/>
            <person name="Arend M."/>
            <person name="Barry K.W."/>
            <person name="Binder M."/>
            <person name="Choi C."/>
            <person name="Clum A."/>
            <person name="Copeland A."/>
            <person name="Grisel N."/>
            <person name="Haridas S."/>
            <person name="Kipfer T."/>
            <person name="LaButti K."/>
            <person name="Lindquist E."/>
            <person name="Lipzen A."/>
            <person name="Maire R."/>
            <person name="Meier B."/>
            <person name="Mihaltcheva S."/>
            <person name="Molinier V."/>
            <person name="Murat C."/>
            <person name="Poggeler S."/>
            <person name="Quandt C.A."/>
            <person name="Sperisen C."/>
            <person name="Tritt A."/>
            <person name="Tisserant E."/>
            <person name="Crous P.W."/>
            <person name="Henrissat B."/>
            <person name="Nehls U."/>
            <person name="Egli S."/>
            <person name="Spatafora J.W."/>
            <person name="Grigoriev I.V."/>
            <person name="Martin F.M."/>
        </authorList>
    </citation>
    <scope>NUCLEOTIDE SEQUENCE [LARGE SCALE GENOMIC DNA]</scope>
    <source>
        <strain evidence="1 2">CBS 459.81</strain>
    </source>
</reference>